<sequence>MAILHPDKNEFDALVKEEGVLFVDFFADWCGPCKMLAPEMEKLAAEFEGKAKVVKINVDKHADLAAEFKVQSIPALFVIKNGKVVSQDLGYKPYPALQSMLYRVI</sequence>
<dbReference type="FunFam" id="3.40.30.10:FF:000001">
    <property type="entry name" value="Thioredoxin"/>
    <property type="match status" value="1"/>
</dbReference>
<dbReference type="AlphaFoldDB" id="A0A6N8U4P7"/>
<evidence type="ECO:0000313" key="13">
    <source>
        <dbReference type="Proteomes" id="UP000434036"/>
    </source>
</evidence>
<accession>A0A6N8U4P7</accession>
<dbReference type="InterPro" id="IPR036249">
    <property type="entry name" value="Thioredoxin-like_sf"/>
</dbReference>
<dbReference type="PRINTS" id="PR00421">
    <property type="entry name" value="THIOREDOXIN"/>
</dbReference>
<dbReference type="InterPro" id="IPR017937">
    <property type="entry name" value="Thioredoxin_CS"/>
</dbReference>
<dbReference type="Gene3D" id="3.40.30.10">
    <property type="entry name" value="Glutaredoxin"/>
    <property type="match status" value="1"/>
</dbReference>
<feature type="domain" description="Thioredoxin" evidence="11">
    <location>
        <begin position="1"/>
        <end position="105"/>
    </location>
</feature>
<reference evidence="12 13" key="1">
    <citation type="submission" date="2019-12" db="EMBL/GenBank/DDBJ databases">
        <authorList>
            <person name="Yang R."/>
        </authorList>
    </citation>
    <scope>NUCLEOTIDE SEQUENCE [LARGE SCALE GENOMIC DNA]</scope>
    <source>
        <strain evidence="12 13">DONG20-135</strain>
    </source>
</reference>
<keyword evidence="13" id="KW-1185">Reference proteome</keyword>
<proteinExistence type="inferred from homology"/>
<comment type="similarity">
    <text evidence="1 8">Belongs to the thioredoxin family.</text>
</comment>
<dbReference type="GO" id="GO:0005737">
    <property type="term" value="C:cytoplasm"/>
    <property type="evidence" value="ECO:0007669"/>
    <property type="project" value="TreeGrafter"/>
</dbReference>
<dbReference type="EMBL" id="WUUQ01000001">
    <property type="protein sequence ID" value="MXQ72851.1"/>
    <property type="molecule type" value="Genomic_DNA"/>
</dbReference>
<dbReference type="PANTHER" id="PTHR45663:SF11">
    <property type="entry name" value="GEO12009P1"/>
    <property type="match status" value="1"/>
</dbReference>
<dbReference type="PROSITE" id="PS00194">
    <property type="entry name" value="THIOREDOXIN_1"/>
    <property type="match status" value="1"/>
</dbReference>
<dbReference type="PANTHER" id="PTHR45663">
    <property type="entry name" value="GEO12009P1"/>
    <property type="match status" value="1"/>
</dbReference>
<comment type="caution">
    <text evidence="12">The sequence shown here is derived from an EMBL/GenBank/DDBJ whole genome shotgun (WGS) entry which is preliminary data.</text>
</comment>
<dbReference type="InterPro" id="IPR013766">
    <property type="entry name" value="Thioredoxin_domain"/>
</dbReference>
<keyword evidence="5 10" id="KW-1015">Disulfide bond</keyword>
<dbReference type="NCBIfam" id="TIGR01068">
    <property type="entry name" value="thioredoxin"/>
    <property type="match status" value="1"/>
</dbReference>
<evidence type="ECO:0000259" key="11">
    <source>
        <dbReference type="PROSITE" id="PS51352"/>
    </source>
</evidence>
<dbReference type="RefSeq" id="WP_160624328.1">
    <property type="nucleotide sequence ID" value="NZ_WUUQ01000001.1"/>
</dbReference>
<dbReference type="Proteomes" id="UP000434036">
    <property type="component" value="Unassembled WGS sequence"/>
</dbReference>
<dbReference type="GO" id="GO:0015035">
    <property type="term" value="F:protein-disulfide reductase activity"/>
    <property type="evidence" value="ECO:0007669"/>
    <property type="project" value="UniProtKB-UniRule"/>
</dbReference>
<feature type="disulfide bond" description="Redox-active" evidence="10">
    <location>
        <begin position="30"/>
        <end position="33"/>
    </location>
</feature>
<protein>
    <recommendedName>
        <fullName evidence="2 7">Thioredoxin</fullName>
    </recommendedName>
</protein>
<keyword evidence="6 10" id="KW-0676">Redox-active center</keyword>
<dbReference type="CDD" id="cd02947">
    <property type="entry name" value="TRX_family"/>
    <property type="match status" value="1"/>
</dbReference>
<organism evidence="12 13">
    <name type="scientific">Copranaerobaculum intestinale</name>
    <dbReference type="NCBI Taxonomy" id="2692629"/>
    <lineage>
        <taxon>Bacteria</taxon>
        <taxon>Bacillati</taxon>
        <taxon>Bacillota</taxon>
        <taxon>Erysipelotrichia</taxon>
        <taxon>Erysipelotrichales</taxon>
        <taxon>Erysipelotrichaceae</taxon>
        <taxon>Copranaerobaculum</taxon>
    </lineage>
</organism>
<evidence type="ECO:0000256" key="5">
    <source>
        <dbReference type="ARBA" id="ARBA00023157"/>
    </source>
</evidence>
<keyword evidence="4" id="KW-0249">Electron transport</keyword>
<dbReference type="Pfam" id="PF00085">
    <property type="entry name" value="Thioredoxin"/>
    <property type="match status" value="1"/>
</dbReference>
<name>A0A6N8U4P7_9FIRM</name>
<evidence type="ECO:0000256" key="10">
    <source>
        <dbReference type="PIRSR" id="PIRSR000077-4"/>
    </source>
</evidence>
<evidence type="ECO:0000256" key="9">
    <source>
        <dbReference type="PIRSR" id="PIRSR000077-1"/>
    </source>
</evidence>
<evidence type="ECO:0000256" key="3">
    <source>
        <dbReference type="ARBA" id="ARBA00022448"/>
    </source>
</evidence>
<dbReference type="InterPro" id="IPR005746">
    <property type="entry name" value="Thioredoxin"/>
</dbReference>
<reference evidence="12 13" key="2">
    <citation type="submission" date="2020-01" db="EMBL/GenBank/DDBJ databases">
        <title>Clostridiaceae sp. nov. isolated from the gut of human by culturomics.</title>
        <authorList>
            <person name="Chang Y."/>
        </authorList>
    </citation>
    <scope>NUCLEOTIDE SEQUENCE [LARGE SCALE GENOMIC DNA]</scope>
    <source>
        <strain evidence="12 13">DONG20-135</strain>
    </source>
</reference>
<feature type="site" description="Contributes to redox potential value" evidence="9">
    <location>
        <position position="31"/>
    </location>
</feature>
<dbReference type="PIRSF" id="PIRSF000077">
    <property type="entry name" value="Thioredoxin"/>
    <property type="match status" value="1"/>
</dbReference>
<feature type="site" description="Contributes to redox potential value" evidence="9">
    <location>
        <position position="32"/>
    </location>
</feature>
<gene>
    <name evidence="12" type="primary">trxA</name>
    <name evidence="12" type="ORF">GSF08_02680</name>
</gene>
<feature type="active site" description="Nucleophile" evidence="9">
    <location>
        <position position="33"/>
    </location>
</feature>
<dbReference type="SUPFAM" id="SSF52833">
    <property type="entry name" value="Thioredoxin-like"/>
    <property type="match status" value="1"/>
</dbReference>
<evidence type="ECO:0000256" key="8">
    <source>
        <dbReference type="PIRNR" id="PIRNR000077"/>
    </source>
</evidence>
<keyword evidence="3" id="KW-0813">Transport</keyword>
<evidence type="ECO:0000256" key="4">
    <source>
        <dbReference type="ARBA" id="ARBA00022982"/>
    </source>
</evidence>
<feature type="site" description="Deprotonates C-terminal active site Cys" evidence="9">
    <location>
        <position position="24"/>
    </location>
</feature>
<feature type="active site" description="Nucleophile" evidence="9">
    <location>
        <position position="30"/>
    </location>
</feature>
<dbReference type="PROSITE" id="PS51352">
    <property type="entry name" value="THIOREDOXIN_2"/>
    <property type="match status" value="1"/>
</dbReference>
<evidence type="ECO:0000256" key="2">
    <source>
        <dbReference type="ARBA" id="ARBA00020570"/>
    </source>
</evidence>
<evidence type="ECO:0000256" key="1">
    <source>
        <dbReference type="ARBA" id="ARBA00008987"/>
    </source>
</evidence>
<evidence type="ECO:0000313" key="12">
    <source>
        <dbReference type="EMBL" id="MXQ72851.1"/>
    </source>
</evidence>
<evidence type="ECO:0000256" key="7">
    <source>
        <dbReference type="NCBIfam" id="TIGR01068"/>
    </source>
</evidence>
<evidence type="ECO:0000256" key="6">
    <source>
        <dbReference type="ARBA" id="ARBA00023284"/>
    </source>
</evidence>